<dbReference type="EMBL" id="JAYKXP010000057">
    <property type="protein sequence ID" value="KAK7034480.1"/>
    <property type="molecule type" value="Genomic_DNA"/>
</dbReference>
<protein>
    <submittedName>
        <fullName evidence="2">Uncharacterized protein</fullName>
    </submittedName>
</protein>
<proteinExistence type="predicted"/>
<feature type="region of interest" description="Disordered" evidence="1">
    <location>
        <begin position="1"/>
        <end position="50"/>
    </location>
</feature>
<dbReference type="Proteomes" id="UP001383192">
    <property type="component" value="Unassembled WGS sequence"/>
</dbReference>
<comment type="caution">
    <text evidence="2">The sequence shown here is derived from an EMBL/GenBank/DDBJ whole genome shotgun (WGS) entry which is preliminary data.</text>
</comment>
<feature type="region of interest" description="Disordered" evidence="1">
    <location>
        <begin position="171"/>
        <end position="338"/>
    </location>
</feature>
<organism evidence="2 3">
    <name type="scientific">Paramarasmius palmivorus</name>
    <dbReference type="NCBI Taxonomy" id="297713"/>
    <lineage>
        <taxon>Eukaryota</taxon>
        <taxon>Fungi</taxon>
        <taxon>Dikarya</taxon>
        <taxon>Basidiomycota</taxon>
        <taxon>Agaricomycotina</taxon>
        <taxon>Agaricomycetes</taxon>
        <taxon>Agaricomycetidae</taxon>
        <taxon>Agaricales</taxon>
        <taxon>Marasmiineae</taxon>
        <taxon>Marasmiaceae</taxon>
        <taxon>Paramarasmius</taxon>
    </lineage>
</organism>
<evidence type="ECO:0000256" key="1">
    <source>
        <dbReference type="SAM" id="MobiDB-lite"/>
    </source>
</evidence>
<evidence type="ECO:0000313" key="2">
    <source>
        <dbReference type="EMBL" id="KAK7034480.1"/>
    </source>
</evidence>
<evidence type="ECO:0000313" key="3">
    <source>
        <dbReference type="Proteomes" id="UP001383192"/>
    </source>
</evidence>
<keyword evidence="3" id="KW-1185">Reference proteome</keyword>
<feature type="compositionally biased region" description="Polar residues" evidence="1">
    <location>
        <begin position="32"/>
        <end position="45"/>
    </location>
</feature>
<dbReference type="AlphaFoldDB" id="A0AAW0C6D0"/>
<feature type="region of interest" description="Disordered" evidence="1">
    <location>
        <begin position="466"/>
        <end position="485"/>
    </location>
</feature>
<feature type="compositionally biased region" description="Basic and acidic residues" evidence="1">
    <location>
        <begin position="291"/>
        <end position="300"/>
    </location>
</feature>
<name>A0AAW0C6D0_9AGAR</name>
<gene>
    <name evidence="2" type="ORF">VNI00_012327</name>
</gene>
<accession>A0AAW0C6D0</accession>
<sequence>MSRCSTRIQVREVLTGKTDGGASSKPNAKGMKNTQGTSNKISQRTTKGKPKSIATLYEDLGRLTTRQGELKVEVTAATGAVAVAEQALEEAKIAFADDSSTQNSKRVKGAQTALTRAKNKVKDVSLKATSLERQVTNLNGVIAQRETSTEHAAAGQPVPAVDSDLTDIEEEISQDETDPAHASAMATSALKTAGKGRTQQDATENPQFEASLSSEEDQLDPESAVRPPKLSKTRKHVVIDSDDEVQAAPPPKKAKVAEAPKGAKSRKRKAVAEDNDEESQAPKKKTRRRKELHEDNNKDEVNDDDLVVLKDEEIVPAKPRRQKKDADKKLIPPPDLTEGFRSKKIKKIHAWLDRAIKGDGPSAIEDVSKTLGIRTLLYESASILPELVTTAREITLAALVSAEGNLICRYHTISDKSRDKPGAVDGEDGTLYGRPWPWMHGAEKKVALDEEKEAKAAAAEALAAQEELPSDPDLLNPNKPHKTPGLKIVASRGADKTDCGCDVQDMLLELRLWKTGKLTSPTCDLIDDWRADFLTPRQRALVCKQYREDTLLDIDDLYSLGVENGKWVRRDKVHHRRVQAERALKIVEAEAEKEKADEAEGDAAITATMRL</sequence>
<feature type="compositionally biased region" description="Polar residues" evidence="1">
    <location>
        <begin position="197"/>
        <end position="213"/>
    </location>
</feature>
<reference evidence="2 3" key="1">
    <citation type="submission" date="2024-01" db="EMBL/GenBank/DDBJ databases">
        <title>A draft genome for a cacao thread blight-causing isolate of Paramarasmius palmivorus.</title>
        <authorList>
            <person name="Baruah I.K."/>
            <person name="Bukari Y."/>
            <person name="Amoako-Attah I."/>
            <person name="Meinhardt L.W."/>
            <person name="Bailey B.A."/>
            <person name="Cohen S.P."/>
        </authorList>
    </citation>
    <scope>NUCLEOTIDE SEQUENCE [LARGE SCALE GENOMIC DNA]</scope>
    <source>
        <strain evidence="2 3">GH-12</strain>
    </source>
</reference>